<evidence type="ECO:0000313" key="4">
    <source>
        <dbReference type="Proteomes" id="UP000220435"/>
    </source>
</evidence>
<dbReference type="SUPFAM" id="SSF46955">
    <property type="entry name" value="Putative DNA-binding domain"/>
    <property type="match status" value="1"/>
</dbReference>
<name>A0AB73RN60_9BACI</name>
<dbReference type="SMART" id="SM00857">
    <property type="entry name" value="Resolvase"/>
    <property type="match status" value="1"/>
</dbReference>
<evidence type="ECO:0000259" key="1">
    <source>
        <dbReference type="PROSITE" id="PS50937"/>
    </source>
</evidence>
<dbReference type="GO" id="GO:0006355">
    <property type="term" value="P:regulation of DNA-templated transcription"/>
    <property type="evidence" value="ECO:0007669"/>
    <property type="project" value="InterPro"/>
</dbReference>
<dbReference type="InterPro" id="IPR051491">
    <property type="entry name" value="Recombinase/Transposase-rel"/>
</dbReference>
<dbReference type="EMBL" id="NUFG01000001">
    <property type="protein sequence ID" value="PEK28037.1"/>
    <property type="molecule type" value="Genomic_DNA"/>
</dbReference>
<dbReference type="InterPro" id="IPR048046">
    <property type="entry name" value="Transpos_IS607"/>
</dbReference>
<dbReference type="Gene3D" id="1.10.287.2170">
    <property type="match status" value="1"/>
</dbReference>
<dbReference type="AlphaFoldDB" id="A0AB73RN60"/>
<dbReference type="Pfam" id="PF00239">
    <property type="entry name" value="Resolvase"/>
    <property type="match status" value="1"/>
</dbReference>
<feature type="domain" description="HTH merR-type" evidence="1">
    <location>
        <begin position="1"/>
        <end position="45"/>
    </location>
</feature>
<dbReference type="Proteomes" id="UP000220435">
    <property type="component" value="Unassembled WGS sequence"/>
</dbReference>
<dbReference type="InterPro" id="IPR041718">
    <property type="entry name" value="IS607_transposase-like"/>
</dbReference>
<dbReference type="PROSITE" id="PS50937">
    <property type="entry name" value="HTH_MERR_2"/>
    <property type="match status" value="1"/>
</dbReference>
<dbReference type="FunFam" id="3.40.50.1390:FF:000002">
    <property type="entry name" value="ORF1 in transposon ISC1904"/>
    <property type="match status" value="1"/>
</dbReference>
<dbReference type="InterPro" id="IPR036162">
    <property type="entry name" value="Resolvase-like_N_sf"/>
</dbReference>
<dbReference type="GO" id="GO:0003677">
    <property type="term" value="F:DNA binding"/>
    <property type="evidence" value="ECO:0007669"/>
    <property type="project" value="InterPro"/>
</dbReference>
<sequence>MKQYKPKEFSEMLNVAVKTLQRWDNQGVLTAYRNPKGRRYYTEEQYKEYMGIQEENKVGKVVSYTRVSNPGQKDDLENQVEFLKTFANARGMIVDEVIKDIGSGLNYKRKQWNKLIDSCMERNISTIIIAHKDRFVRFGYDWFEKFLRKMGVKIIIVNNEKLSPQEELVQDLISIIHVFSCRIYGLRKYKKKMSEDEDL</sequence>
<dbReference type="PROSITE" id="PS51736">
    <property type="entry name" value="RECOMBINASES_3"/>
    <property type="match status" value="1"/>
</dbReference>
<dbReference type="InterPro" id="IPR009061">
    <property type="entry name" value="DNA-bd_dom_put_sf"/>
</dbReference>
<comment type="caution">
    <text evidence="3">The sequence shown here is derived from an EMBL/GenBank/DDBJ whole genome shotgun (WGS) entry which is preliminary data.</text>
</comment>
<accession>A0AB73RN60</accession>
<dbReference type="CDD" id="cd04762">
    <property type="entry name" value="HTH_MerR-trunc"/>
    <property type="match status" value="1"/>
</dbReference>
<dbReference type="NCBIfam" id="NF033518">
    <property type="entry name" value="transpos_IS607"/>
    <property type="match status" value="1"/>
</dbReference>
<dbReference type="InterPro" id="IPR006119">
    <property type="entry name" value="Resolv_N"/>
</dbReference>
<dbReference type="PANTHER" id="PTHR36172">
    <property type="match status" value="1"/>
</dbReference>
<reference evidence="3 4" key="1">
    <citation type="submission" date="2017-09" db="EMBL/GenBank/DDBJ databases">
        <title>Large-scale bioinformatics analysis of Bacillus genomes uncovers conserved roles of natural products in bacterial physiology.</title>
        <authorList>
            <consortium name="Agbiome Team Llc"/>
            <person name="Bleich R.M."/>
            <person name="Kirk G.J."/>
            <person name="Santa Maria K.C."/>
            <person name="Allen S.E."/>
            <person name="Farag S."/>
            <person name="Shank E.A."/>
            <person name="Bowers A."/>
        </authorList>
    </citation>
    <scope>NUCLEOTIDE SEQUENCE [LARGE SCALE GENOMIC DNA]</scope>
    <source>
        <strain evidence="3 4">AFS000414</strain>
    </source>
</reference>
<dbReference type="PANTHER" id="PTHR36172:SF1">
    <property type="entry name" value="RESOLVASE-RELATED"/>
    <property type="match status" value="1"/>
</dbReference>
<dbReference type="Gene3D" id="1.10.1660.10">
    <property type="match status" value="1"/>
</dbReference>
<dbReference type="SUPFAM" id="SSF53041">
    <property type="entry name" value="Resolvase-like"/>
    <property type="match status" value="1"/>
</dbReference>
<proteinExistence type="predicted"/>
<feature type="domain" description="Resolvase/invertase-type recombinase catalytic" evidence="2">
    <location>
        <begin position="60"/>
        <end position="199"/>
    </location>
</feature>
<evidence type="ECO:0000313" key="3">
    <source>
        <dbReference type="EMBL" id="PEK28037.1"/>
    </source>
</evidence>
<dbReference type="Pfam" id="PF13411">
    <property type="entry name" value="MerR_1"/>
    <property type="match status" value="1"/>
</dbReference>
<organism evidence="3 4">
    <name type="scientific">Bacillus wiedmannii</name>
    <dbReference type="NCBI Taxonomy" id="1890302"/>
    <lineage>
        <taxon>Bacteria</taxon>
        <taxon>Bacillati</taxon>
        <taxon>Bacillota</taxon>
        <taxon>Bacilli</taxon>
        <taxon>Bacillales</taxon>
        <taxon>Bacillaceae</taxon>
        <taxon>Bacillus</taxon>
        <taxon>Bacillus cereus group</taxon>
    </lineage>
</organism>
<dbReference type="Gene3D" id="3.40.50.1390">
    <property type="entry name" value="Resolvase, N-terminal catalytic domain"/>
    <property type="match status" value="1"/>
</dbReference>
<dbReference type="GO" id="GO:0000150">
    <property type="term" value="F:DNA strand exchange activity"/>
    <property type="evidence" value="ECO:0007669"/>
    <property type="project" value="InterPro"/>
</dbReference>
<dbReference type="RefSeq" id="WP_098057446.1">
    <property type="nucleotide sequence ID" value="NZ_NUFG01000001.1"/>
</dbReference>
<dbReference type="CDD" id="cd03769">
    <property type="entry name" value="SR_IS607_transposase_like"/>
    <property type="match status" value="1"/>
</dbReference>
<evidence type="ECO:0000259" key="2">
    <source>
        <dbReference type="PROSITE" id="PS51736"/>
    </source>
</evidence>
<dbReference type="InterPro" id="IPR000551">
    <property type="entry name" value="MerR-type_HTH_dom"/>
</dbReference>
<gene>
    <name evidence="3" type="ORF">CN694_03400</name>
</gene>
<protein>
    <submittedName>
        <fullName evidence="3">IS607 family transposase</fullName>
    </submittedName>
</protein>